<gene>
    <name evidence="2" type="ORF">HMPREF9723_00678</name>
</gene>
<name>A0A0F6MRB8_TREDN</name>
<dbReference type="RefSeq" id="WP_002680156.1">
    <property type="nucleotide sequence ID" value="NZ_CM001797.1"/>
</dbReference>
<dbReference type="GeneID" id="2740017"/>
<dbReference type="Pfam" id="PF00570">
    <property type="entry name" value="HRDC"/>
    <property type="match status" value="1"/>
</dbReference>
<feature type="domain" description="HRDC" evidence="1">
    <location>
        <begin position="73"/>
        <end position="153"/>
    </location>
</feature>
<dbReference type="SUPFAM" id="SSF47819">
    <property type="entry name" value="HRDC-like"/>
    <property type="match status" value="1"/>
</dbReference>
<comment type="caution">
    <text evidence="2">The sequence shown here is derived from an EMBL/GenBank/DDBJ whole genome shotgun (WGS) entry which is preliminary data.</text>
</comment>
<dbReference type="AlphaFoldDB" id="A0A0F6MRB8"/>
<dbReference type="PROSITE" id="PS50967">
    <property type="entry name" value="HRDC"/>
    <property type="match status" value="1"/>
</dbReference>
<organism evidence="2">
    <name type="scientific">Treponema denticola OTK</name>
    <dbReference type="NCBI Taxonomy" id="999434"/>
    <lineage>
        <taxon>Bacteria</taxon>
        <taxon>Pseudomonadati</taxon>
        <taxon>Spirochaetota</taxon>
        <taxon>Spirochaetia</taxon>
        <taxon>Spirochaetales</taxon>
        <taxon>Treponemataceae</taxon>
        <taxon>Treponema</taxon>
    </lineage>
</organism>
<evidence type="ECO:0000259" key="1">
    <source>
        <dbReference type="PROSITE" id="PS50967"/>
    </source>
</evidence>
<accession>A0A0F6MRB8</accession>
<reference evidence="2" key="1">
    <citation type="submission" date="2012-01" db="EMBL/GenBank/DDBJ databases">
        <title>The Genome Sequence of Treponema denticola OTK.</title>
        <authorList>
            <consortium name="The Broad Institute Genome Sequencing Platform"/>
            <person name="Earl A."/>
            <person name="Ward D."/>
            <person name="Feldgarden M."/>
            <person name="Gevers D."/>
            <person name="Blanton J.M."/>
            <person name="Fenno C.J."/>
            <person name="Baranova O.V."/>
            <person name="Mathney J."/>
            <person name="Dewhirst F.E."/>
            <person name="Izard J."/>
            <person name="Young S.K."/>
            <person name="Zeng Q."/>
            <person name="Gargeya S."/>
            <person name="Fitzgerald M."/>
            <person name="Haas B."/>
            <person name="Abouelleil A."/>
            <person name="Alvarado L."/>
            <person name="Arachchi H.M."/>
            <person name="Berlin A."/>
            <person name="Chapman S.B."/>
            <person name="Gearin G."/>
            <person name="Goldberg J."/>
            <person name="Griggs A."/>
            <person name="Gujja S."/>
            <person name="Hansen M."/>
            <person name="Heiman D."/>
            <person name="Howarth C."/>
            <person name="Larimer J."/>
            <person name="Lui A."/>
            <person name="MacDonald P.J.P."/>
            <person name="McCowen C."/>
            <person name="Montmayeur A."/>
            <person name="Murphy C."/>
            <person name="Neiman D."/>
            <person name="Pearson M."/>
            <person name="Priest M."/>
            <person name="Roberts A."/>
            <person name="Saif S."/>
            <person name="Shea T."/>
            <person name="Sisk P."/>
            <person name="Stolte C."/>
            <person name="Sykes S."/>
            <person name="Wortman J."/>
            <person name="Nusbaum C."/>
            <person name="Birren B."/>
        </authorList>
    </citation>
    <scope>NUCLEOTIDE SEQUENCE [LARGE SCALE GENOMIC DNA]</scope>
    <source>
        <strain evidence="2">OTK</strain>
    </source>
</reference>
<evidence type="ECO:0000313" key="2">
    <source>
        <dbReference type="EMBL" id="EMB23540.1"/>
    </source>
</evidence>
<sequence>MQFKLFVIPISNYLKTIDEMNIFLRSHKIITHTKEFVNSGENSFYSILVEYLDSPISAADKEKSSIDYKDILKPEEFAFFPYLRDERKKLAEQAGIPIYAVLNNAQLSQIAVEKPKSISELSKIEGIGQGKCEKFGEAFLQAVHNYEKKRQSISQDNRME</sequence>
<dbReference type="HOGENOM" id="CLU_137324_0_0_12"/>
<dbReference type="EMBL" id="AGDY01000004">
    <property type="protein sequence ID" value="EMB23540.1"/>
    <property type="molecule type" value="Genomic_DNA"/>
</dbReference>
<dbReference type="GO" id="GO:0003676">
    <property type="term" value="F:nucleic acid binding"/>
    <property type="evidence" value="ECO:0007669"/>
    <property type="project" value="InterPro"/>
</dbReference>
<dbReference type="PATRIC" id="fig|999434.4.peg.706"/>
<dbReference type="InterPro" id="IPR002121">
    <property type="entry name" value="HRDC_dom"/>
</dbReference>
<dbReference type="Gene3D" id="1.10.150.80">
    <property type="entry name" value="HRDC domain"/>
    <property type="match status" value="1"/>
</dbReference>
<dbReference type="Proteomes" id="UP000011701">
    <property type="component" value="Chromosome"/>
</dbReference>
<dbReference type="GO" id="GO:0000166">
    <property type="term" value="F:nucleotide binding"/>
    <property type="evidence" value="ECO:0007669"/>
    <property type="project" value="InterPro"/>
</dbReference>
<dbReference type="SMART" id="SM00341">
    <property type="entry name" value="HRDC"/>
    <property type="match status" value="1"/>
</dbReference>
<proteinExistence type="predicted"/>
<dbReference type="InterPro" id="IPR010997">
    <property type="entry name" value="HRDC-like_sf"/>
</dbReference>
<dbReference type="InterPro" id="IPR044876">
    <property type="entry name" value="HRDC_dom_sf"/>
</dbReference>
<protein>
    <recommendedName>
        <fullName evidence="1">HRDC domain-containing protein</fullName>
    </recommendedName>
</protein>